<dbReference type="InterPro" id="IPR003661">
    <property type="entry name" value="HisK_dim/P_dom"/>
</dbReference>
<evidence type="ECO:0000256" key="13">
    <source>
        <dbReference type="SAM" id="Phobius"/>
    </source>
</evidence>
<dbReference type="SUPFAM" id="SSF47384">
    <property type="entry name" value="Homodimeric domain of signal transducing histidine kinase"/>
    <property type="match status" value="1"/>
</dbReference>
<comment type="subcellular location">
    <subcellularLocation>
        <location evidence="2">Cell membrane</location>
        <topology evidence="2">Multi-pass membrane protein</topology>
    </subcellularLocation>
</comment>
<evidence type="ECO:0000256" key="9">
    <source>
        <dbReference type="ARBA" id="ARBA00022777"/>
    </source>
</evidence>
<gene>
    <name evidence="17" type="ORF">CVV64_20680</name>
</gene>
<evidence type="ECO:0000256" key="7">
    <source>
        <dbReference type="ARBA" id="ARBA00022692"/>
    </source>
</evidence>
<feature type="transmembrane region" description="Helical" evidence="13">
    <location>
        <begin position="315"/>
        <end position="335"/>
    </location>
</feature>
<organism evidence="17 18">
    <name type="scientific">Candidatus Wallbacteria bacterium HGW-Wallbacteria-1</name>
    <dbReference type="NCBI Taxonomy" id="2013854"/>
    <lineage>
        <taxon>Bacteria</taxon>
        <taxon>Candidatus Walliibacteriota</taxon>
    </lineage>
</organism>
<reference evidence="17 18" key="1">
    <citation type="journal article" date="2017" name="ISME J.">
        <title>Potential for microbial H2 and metal transformations associated with novel bacteria and archaea in deep terrestrial subsurface sediments.</title>
        <authorList>
            <person name="Hernsdorf A.W."/>
            <person name="Amano Y."/>
            <person name="Miyakawa K."/>
            <person name="Ise K."/>
            <person name="Suzuki Y."/>
            <person name="Anantharaman K."/>
            <person name="Probst A."/>
            <person name="Burstein D."/>
            <person name="Thomas B.C."/>
            <person name="Banfield J.F."/>
        </authorList>
    </citation>
    <scope>NUCLEOTIDE SEQUENCE [LARGE SCALE GENOMIC DNA]</scope>
    <source>
        <strain evidence="17">HGW-Wallbacteria-1</strain>
    </source>
</reference>
<keyword evidence="10" id="KW-0067">ATP-binding</keyword>
<keyword evidence="5" id="KW-0597">Phosphoprotein</keyword>
<keyword evidence="13" id="KW-0472">Membrane</keyword>
<dbReference type="GO" id="GO:0005886">
    <property type="term" value="C:plasma membrane"/>
    <property type="evidence" value="ECO:0007669"/>
    <property type="project" value="UniProtKB-SubCell"/>
</dbReference>
<evidence type="ECO:0000256" key="8">
    <source>
        <dbReference type="ARBA" id="ARBA00022741"/>
    </source>
</evidence>
<evidence type="ECO:0000259" key="14">
    <source>
        <dbReference type="PROSITE" id="PS50109"/>
    </source>
</evidence>
<dbReference type="Gene3D" id="3.30.450.20">
    <property type="entry name" value="PAS domain"/>
    <property type="match status" value="1"/>
</dbReference>
<dbReference type="Gene3D" id="6.10.340.10">
    <property type="match status" value="1"/>
</dbReference>
<dbReference type="InterPro" id="IPR005467">
    <property type="entry name" value="His_kinase_dom"/>
</dbReference>
<dbReference type="SMART" id="SM00388">
    <property type="entry name" value="HisKA"/>
    <property type="match status" value="1"/>
</dbReference>
<keyword evidence="6" id="KW-0808">Transferase</keyword>
<keyword evidence="7 13" id="KW-0812">Transmembrane</keyword>
<feature type="transmembrane region" description="Helical" evidence="13">
    <location>
        <begin position="43"/>
        <end position="62"/>
    </location>
</feature>
<dbReference type="SUPFAM" id="SSF103190">
    <property type="entry name" value="Sensory domain-like"/>
    <property type="match status" value="1"/>
</dbReference>
<evidence type="ECO:0000313" key="18">
    <source>
        <dbReference type="Proteomes" id="UP000233256"/>
    </source>
</evidence>
<evidence type="ECO:0000259" key="16">
    <source>
        <dbReference type="PROSITE" id="PS50885"/>
    </source>
</evidence>
<evidence type="ECO:0000256" key="11">
    <source>
        <dbReference type="ARBA" id="ARBA00022989"/>
    </source>
</evidence>
<name>A0A2N1PI28_9BACT</name>
<dbReference type="SMART" id="SM00387">
    <property type="entry name" value="HATPase_c"/>
    <property type="match status" value="1"/>
</dbReference>
<accession>A0A2N1PI28</accession>
<dbReference type="InterPro" id="IPR036890">
    <property type="entry name" value="HATPase_C_sf"/>
</dbReference>
<keyword evidence="4" id="KW-1003">Cell membrane</keyword>
<dbReference type="InterPro" id="IPR003594">
    <property type="entry name" value="HATPase_dom"/>
</dbReference>
<dbReference type="GO" id="GO:0000155">
    <property type="term" value="F:phosphorelay sensor kinase activity"/>
    <property type="evidence" value="ECO:0007669"/>
    <property type="project" value="InterPro"/>
</dbReference>
<dbReference type="EMBL" id="PGXC01000076">
    <property type="protein sequence ID" value="PKK87993.1"/>
    <property type="molecule type" value="Genomic_DNA"/>
</dbReference>
<dbReference type="InterPro" id="IPR004358">
    <property type="entry name" value="Sig_transdc_His_kin-like_C"/>
</dbReference>
<dbReference type="PROSITE" id="PS50885">
    <property type="entry name" value="HAMP"/>
    <property type="match status" value="1"/>
</dbReference>
<dbReference type="GO" id="GO:0005524">
    <property type="term" value="F:ATP binding"/>
    <property type="evidence" value="ECO:0007669"/>
    <property type="project" value="UniProtKB-KW"/>
</dbReference>
<feature type="domain" description="PAC" evidence="15">
    <location>
        <begin position="463"/>
        <end position="518"/>
    </location>
</feature>
<dbReference type="CDD" id="cd00082">
    <property type="entry name" value="HisKA"/>
    <property type="match status" value="1"/>
</dbReference>
<dbReference type="PRINTS" id="PR00344">
    <property type="entry name" value="BCTRLSENSOR"/>
</dbReference>
<dbReference type="Pfam" id="PF14827">
    <property type="entry name" value="dCache_3"/>
    <property type="match status" value="1"/>
</dbReference>
<dbReference type="Gene3D" id="1.10.287.130">
    <property type="match status" value="1"/>
</dbReference>
<dbReference type="AlphaFoldDB" id="A0A2N1PI28"/>
<dbReference type="EC" id="2.7.13.3" evidence="3"/>
<protein>
    <recommendedName>
        <fullName evidence="3">histidine kinase</fullName>
        <ecNumber evidence="3">2.7.13.3</ecNumber>
    </recommendedName>
</protein>
<evidence type="ECO:0000259" key="15">
    <source>
        <dbReference type="PROSITE" id="PS50113"/>
    </source>
</evidence>
<dbReference type="PROSITE" id="PS50109">
    <property type="entry name" value="HIS_KIN"/>
    <property type="match status" value="1"/>
</dbReference>
<dbReference type="PANTHER" id="PTHR43065:SF42">
    <property type="entry name" value="TWO-COMPONENT SENSOR PPRA"/>
    <property type="match status" value="1"/>
</dbReference>
<keyword evidence="12" id="KW-0902">Two-component regulatory system</keyword>
<dbReference type="Gene3D" id="3.30.565.10">
    <property type="entry name" value="Histidine kinase-like ATPase, C-terminal domain"/>
    <property type="match status" value="1"/>
</dbReference>
<evidence type="ECO:0000313" key="17">
    <source>
        <dbReference type="EMBL" id="PKK87993.1"/>
    </source>
</evidence>
<dbReference type="InterPro" id="IPR035965">
    <property type="entry name" value="PAS-like_dom_sf"/>
</dbReference>
<comment type="catalytic activity">
    <reaction evidence="1">
        <text>ATP + protein L-histidine = ADP + protein N-phospho-L-histidine.</text>
        <dbReference type="EC" id="2.7.13.3"/>
    </reaction>
</comment>
<dbReference type="InterPro" id="IPR029150">
    <property type="entry name" value="dCache_3"/>
</dbReference>
<dbReference type="SUPFAM" id="SSF55874">
    <property type="entry name" value="ATPase domain of HSP90 chaperone/DNA topoisomerase II/histidine kinase"/>
    <property type="match status" value="1"/>
</dbReference>
<dbReference type="InterPro" id="IPR003660">
    <property type="entry name" value="HAMP_dom"/>
</dbReference>
<proteinExistence type="predicted"/>
<evidence type="ECO:0000256" key="6">
    <source>
        <dbReference type="ARBA" id="ARBA00022679"/>
    </source>
</evidence>
<dbReference type="Pfam" id="PF02518">
    <property type="entry name" value="HATPase_c"/>
    <property type="match status" value="1"/>
</dbReference>
<sequence length="788" mass="90066">MEIRPGSDTSDWKTVSDTFFLFLAATCDTMRYMVKNLSFKTKSVIMVLIILPALLIPLFFIVQNTTKSVFAISEDENFRRIFHIIQWEMEDELEYVSILLKRIASDPEVQDMITRKDRDGLYRHLIPEYELFRDKVFRYHIHSSEGKSILRVHNPELEYDDEDLTTIRPMVMAMIEQHEELRGIEKGREGFSLRVMTPVFKNGEFIGSIEFGMDFLRFLEKITDRYCGDFHSFELTGNNTFSQFSSTESIPSYIPSIDEIRQIELGDSYWLTPKGKDYSVGILPFNDFQGNVAGFFQVELCRISIAEQINNMRDLFVGLTIITITSIVLMLFLYIRRYLVRPLQGVVEQIKRISKEITSGNLNYRGNVNEAGVDFRAIIKAINQIIANLRERETILRAIIDGFPGIVFYLDHETRILWANARAKTTGEGEIIGRQLSEATSYNGFFKVERDLLEETFRKKHMTSKSICYMRDNGSGMKNECWEHLSIPILDENNHIRNILRISSDITDKLEAETALKKMNETLEKRVESEVLSRKKQEELAYQQSRMAAIGELAAGIAHEINQPLNSISFAIQNVYNRYADNSIDIDYFKKKIDSISGDIARTRRIIDHVRIFARESSAEYNILFSINQSVQNAISLIGVQLATLGIDIRSQLDENLPQLCGNPFRYEQVVLNLISNAKDALEERNRHDNDRNNPDPLPLSIVVATFRRDNSIILEVLDNGSGIADNLLSRVFDPFFTTKSAGKGTGLGLSISYGIVKEFGGSIDIYPQTQGTLVSVSVPVGEKICEN</sequence>
<evidence type="ECO:0000256" key="5">
    <source>
        <dbReference type="ARBA" id="ARBA00022553"/>
    </source>
</evidence>
<dbReference type="SUPFAM" id="SSF55785">
    <property type="entry name" value="PYP-like sensor domain (PAS domain)"/>
    <property type="match status" value="1"/>
</dbReference>
<dbReference type="Pfam" id="PF00672">
    <property type="entry name" value="HAMP"/>
    <property type="match status" value="1"/>
</dbReference>
<feature type="domain" description="Histidine kinase" evidence="14">
    <location>
        <begin position="556"/>
        <end position="783"/>
    </location>
</feature>
<evidence type="ECO:0000256" key="10">
    <source>
        <dbReference type="ARBA" id="ARBA00022840"/>
    </source>
</evidence>
<evidence type="ECO:0000256" key="3">
    <source>
        <dbReference type="ARBA" id="ARBA00012438"/>
    </source>
</evidence>
<dbReference type="InterPro" id="IPR000700">
    <property type="entry name" value="PAS-assoc_C"/>
</dbReference>
<keyword evidence="11 13" id="KW-1133">Transmembrane helix</keyword>
<evidence type="ECO:0000256" key="2">
    <source>
        <dbReference type="ARBA" id="ARBA00004651"/>
    </source>
</evidence>
<dbReference type="Proteomes" id="UP000233256">
    <property type="component" value="Unassembled WGS sequence"/>
</dbReference>
<dbReference type="InterPro" id="IPR000014">
    <property type="entry name" value="PAS"/>
</dbReference>
<evidence type="ECO:0000256" key="4">
    <source>
        <dbReference type="ARBA" id="ARBA00022475"/>
    </source>
</evidence>
<comment type="caution">
    <text evidence="17">The sequence shown here is derived from an EMBL/GenBank/DDBJ whole genome shotgun (WGS) entry which is preliminary data.</text>
</comment>
<dbReference type="PROSITE" id="PS50113">
    <property type="entry name" value="PAC"/>
    <property type="match status" value="1"/>
</dbReference>
<keyword evidence="8" id="KW-0547">Nucleotide-binding</keyword>
<feature type="domain" description="HAMP" evidence="16">
    <location>
        <begin position="337"/>
        <end position="394"/>
    </location>
</feature>
<evidence type="ECO:0000256" key="12">
    <source>
        <dbReference type="ARBA" id="ARBA00023012"/>
    </source>
</evidence>
<keyword evidence="9" id="KW-0418">Kinase</keyword>
<dbReference type="InterPro" id="IPR029151">
    <property type="entry name" value="Sensor-like_sf"/>
</dbReference>
<dbReference type="InterPro" id="IPR036097">
    <property type="entry name" value="HisK_dim/P_sf"/>
</dbReference>
<dbReference type="NCBIfam" id="TIGR00229">
    <property type="entry name" value="sensory_box"/>
    <property type="match status" value="1"/>
</dbReference>
<dbReference type="PANTHER" id="PTHR43065">
    <property type="entry name" value="SENSOR HISTIDINE KINASE"/>
    <property type="match status" value="1"/>
</dbReference>
<evidence type="ECO:0000256" key="1">
    <source>
        <dbReference type="ARBA" id="ARBA00000085"/>
    </source>
</evidence>